<accession>A0ABM0K8G5</accession>
<evidence type="ECO:0000313" key="2">
    <source>
        <dbReference type="Proteomes" id="UP000694888"/>
    </source>
</evidence>
<dbReference type="RefSeq" id="XP_012945190.1">
    <property type="nucleotide sequence ID" value="XM_013089736.2"/>
</dbReference>
<dbReference type="Pfam" id="PF04991">
    <property type="entry name" value="LicD"/>
    <property type="match status" value="1"/>
</dbReference>
<dbReference type="InterPro" id="IPR052942">
    <property type="entry name" value="LPS_cholinephosphotransferase"/>
</dbReference>
<dbReference type="PANTHER" id="PTHR43404">
    <property type="entry name" value="LIPOPOLYSACCHARIDE CHOLINEPHOSPHOTRANSFERASE LICD"/>
    <property type="match status" value="1"/>
</dbReference>
<protein>
    <submittedName>
        <fullName evidence="3 4">Uncharacterized protein LOC101852217</fullName>
    </submittedName>
</protein>
<keyword evidence="2" id="KW-1185">Reference proteome</keyword>
<name>A0ABM0K8G5_APLCA</name>
<dbReference type="GeneID" id="101852217"/>
<organism evidence="2 3">
    <name type="scientific">Aplysia californica</name>
    <name type="common">California sea hare</name>
    <dbReference type="NCBI Taxonomy" id="6500"/>
    <lineage>
        <taxon>Eukaryota</taxon>
        <taxon>Metazoa</taxon>
        <taxon>Spiralia</taxon>
        <taxon>Lophotrochozoa</taxon>
        <taxon>Mollusca</taxon>
        <taxon>Gastropoda</taxon>
        <taxon>Heterobranchia</taxon>
        <taxon>Euthyneura</taxon>
        <taxon>Tectipleura</taxon>
        <taxon>Aplysiida</taxon>
        <taxon>Aplysioidea</taxon>
        <taxon>Aplysiidae</taxon>
        <taxon>Aplysia</taxon>
    </lineage>
</organism>
<evidence type="ECO:0000313" key="4">
    <source>
        <dbReference type="RefSeq" id="XP_012945190.1"/>
    </source>
</evidence>
<dbReference type="Proteomes" id="UP000694888">
    <property type="component" value="Unplaced"/>
</dbReference>
<evidence type="ECO:0000259" key="1">
    <source>
        <dbReference type="Pfam" id="PF04991"/>
    </source>
</evidence>
<feature type="domain" description="LicD/FKTN/FKRP nucleotidyltransferase" evidence="1">
    <location>
        <begin position="152"/>
        <end position="182"/>
    </location>
</feature>
<reference evidence="3 4" key="1">
    <citation type="submission" date="2025-05" db="UniProtKB">
        <authorList>
            <consortium name="RefSeq"/>
        </authorList>
    </citation>
    <scope>IDENTIFICATION</scope>
</reference>
<dbReference type="InterPro" id="IPR007074">
    <property type="entry name" value="LicD/FKTN/FKRP_NTP_transf"/>
</dbReference>
<gene>
    <name evidence="3 4" type="primary">LOC101852217</name>
</gene>
<proteinExistence type="predicted"/>
<dbReference type="PANTHER" id="PTHR43404:SF1">
    <property type="entry name" value="MNN4P"/>
    <property type="match status" value="1"/>
</dbReference>
<evidence type="ECO:0000313" key="3">
    <source>
        <dbReference type="RefSeq" id="XP_005111305.2"/>
    </source>
</evidence>
<dbReference type="RefSeq" id="XP_005111305.2">
    <property type="nucleotide sequence ID" value="XM_005111248.3"/>
</dbReference>
<sequence>MARYTKLRSFWVKHKLGARLKVLIVVVAFVFLITPLRNVVIPGWPHVFRDLSTIKVARIHVVDLFFYVDRSEYTESCDFVKKRLENVKMPKLDDMPHYSAEEFLRFASKKKRSLDKDLAAVLNKYQPSLTGREQQMMLFAMLSTTQALSAFNISYYVSDGTLIGYWRHHGLTPWDDDVDMFIDSEKWPLARKVLSCLPDLELNMGSDYMWKLFHKDAELWQGESFLKFPFIDVFLYRNDSEHVWPLTIWLKPTIIAPVDWVLPPAQGVFEGWPIAIPRKPVEFLRLEYGSPISDDCYSRTFMRRERYLVPKEDRSHLPCSVLKDAYPFVSRQRIDQKTNTVLEERVLLSQVLSSFNTSYRGVF</sequence>